<name>A0A1G7Y443_9ACTN</name>
<evidence type="ECO:0000256" key="8">
    <source>
        <dbReference type="RuleBase" id="RU366003"/>
    </source>
</evidence>
<evidence type="ECO:0000313" key="11">
    <source>
        <dbReference type="Proteomes" id="UP000198863"/>
    </source>
</evidence>
<reference evidence="11" key="1">
    <citation type="submission" date="2016-10" db="EMBL/GenBank/DDBJ databases">
        <authorList>
            <person name="Varghese N."/>
            <person name="Submissions S."/>
        </authorList>
    </citation>
    <scope>NUCLEOTIDE SEQUENCE [LARGE SCALE GENOMIC DNA]</scope>
    <source>
        <strain evidence="11">DSM 44526</strain>
    </source>
</reference>
<sequence length="273" mass="30140">MLPPDNHVHSEFSWDTGPSASMVEACARAVRMGLPAVAFTEHLDFTVWAAEDRASRDGIVDRHPAHQEPIDAEAYAAAIAECRDRFPDLRVVSGVEAGEPHLFAASIAAHLAAGPVDRVLGSLHSLTDGDRLVGVSRMLSRSGADATMRRYLTEMAQMVRDSDVFEVLAHVDFPRRYWPGGRDRYAEQPFEAEYREVFRALAETGRALEVNTTSPLASVELVRWFRDEGGGAVSFGSDAHTPSAVGQRFDLAVDVVEAAGFRPGRDRFDFWRR</sequence>
<dbReference type="InterPro" id="IPR016195">
    <property type="entry name" value="Pol/histidinol_Pase-like"/>
</dbReference>
<dbReference type="GO" id="GO:0000105">
    <property type="term" value="P:L-histidine biosynthetic process"/>
    <property type="evidence" value="ECO:0007669"/>
    <property type="project" value="UniProtKB-UniRule"/>
</dbReference>
<proteinExistence type="inferred from homology"/>
<dbReference type="RefSeq" id="WP_091067256.1">
    <property type="nucleotide sequence ID" value="NZ_FNCF01000006.1"/>
</dbReference>
<feature type="domain" description="PHP" evidence="9">
    <location>
        <begin position="5"/>
        <end position="213"/>
    </location>
</feature>
<dbReference type="PANTHER" id="PTHR21039">
    <property type="entry name" value="HISTIDINOL PHOSPHATASE-RELATED"/>
    <property type="match status" value="1"/>
</dbReference>
<dbReference type="PANTHER" id="PTHR21039:SF0">
    <property type="entry name" value="HISTIDINOL-PHOSPHATASE"/>
    <property type="match status" value="1"/>
</dbReference>
<comment type="catalytic activity">
    <reaction evidence="7 8">
        <text>L-histidinol phosphate + H2O = L-histidinol + phosphate</text>
        <dbReference type="Rhea" id="RHEA:14465"/>
        <dbReference type="ChEBI" id="CHEBI:15377"/>
        <dbReference type="ChEBI" id="CHEBI:43474"/>
        <dbReference type="ChEBI" id="CHEBI:57699"/>
        <dbReference type="ChEBI" id="CHEBI:57980"/>
        <dbReference type="EC" id="3.1.3.15"/>
    </reaction>
</comment>
<dbReference type="GO" id="GO:0004401">
    <property type="term" value="F:histidinol-phosphatase activity"/>
    <property type="evidence" value="ECO:0007669"/>
    <property type="project" value="UniProtKB-UniRule"/>
</dbReference>
<comment type="similarity">
    <text evidence="2 8">Belongs to the PHP hydrolase family. HisK subfamily.</text>
</comment>
<dbReference type="Pfam" id="PF02811">
    <property type="entry name" value="PHP"/>
    <property type="match status" value="1"/>
</dbReference>
<dbReference type="InterPro" id="IPR010140">
    <property type="entry name" value="Histidinol_P_phosphatase_HisJ"/>
</dbReference>
<evidence type="ECO:0000313" key="10">
    <source>
        <dbReference type="EMBL" id="SDG91211.1"/>
    </source>
</evidence>
<evidence type="ECO:0000259" key="9">
    <source>
        <dbReference type="Pfam" id="PF02811"/>
    </source>
</evidence>
<gene>
    <name evidence="10" type="ORF">SAMN05660324_3911</name>
</gene>
<dbReference type="UniPathway" id="UPA00031">
    <property type="reaction ID" value="UER00013"/>
</dbReference>
<accession>A0A1G7Y443</accession>
<evidence type="ECO:0000256" key="2">
    <source>
        <dbReference type="ARBA" id="ARBA00009152"/>
    </source>
</evidence>
<evidence type="ECO:0000256" key="3">
    <source>
        <dbReference type="ARBA" id="ARBA00013085"/>
    </source>
</evidence>
<dbReference type="OrthoDB" id="6637113at2"/>
<dbReference type="Gene3D" id="3.20.20.140">
    <property type="entry name" value="Metal-dependent hydrolases"/>
    <property type="match status" value="1"/>
</dbReference>
<evidence type="ECO:0000256" key="1">
    <source>
        <dbReference type="ARBA" id="ARBA00004970"/>
    </source>
</evidence>
<dbReference type="EMBL" id="FNCF01000006">
    <property type="protein sequence ID" value="SDG91211.1"/>
    <property type="molecule type" value="Genomic_DNA"/>
</dbReference>
<comment type="pathway">
    <text evidence="1 8">Amino-acid biosynthesis; L-histidine biosynthesis; L-histidine from 5-phospho-alpha-D-ribose 1-diphosphate: step 8/9.</text>
</comment>
<keyword evidence="4 8" id="KW-0028">Amino-acid biosynthesis</keyword>
<dbReference type="GO" id="GO:0005737">
    <property type="term" value="C:cytoplasm"/>
    <property type="evidence" value="ECO:0007669"/>
    <property type="project" value="TreeGrafter"/>
</dbReference>
<dbReference type="InterPro" id="IPR004013">
    <property type="entry name" value="PHP_dom"/>
</dbReference>
<dbReference type="Proteomes" id="UP000198863">
    <property type="component" value="Unassembled WGS sequence"/>
</dbReference>
<evidence type="ECO:0000256" key="5">
    <source>
        <dbReference type="ARBA" id="ARBA00022801"/>
    </source>
</evidence>
<organism evidence="10 11">
    <name type="scientific">Klenkia brasiliensis</name>
    <dbReference type="NCBI Taxonomy" id="333142"/>
    <lineage>
        <taxon>Bacteria</taxon>
        <taxon>Bacillati</taxon>
        <taxon>Actinomycetota</taxon>
        <taxon>Actinomycetes</taxon>
        <taxon>Geodermatophilales</taxon>
        <taxon>Geodermatophilaceae</taxon>
        <taxon>Klenkia</taxon>
    </lineage>
</organism>
<keyword evidence="6 8" id="KW-0368">Histidine biosynthesis</keyword>
<evidence type="ECO:0000256" key="6">
    <source>
        <dbReference type="ARBA" id="ARBA00023102"/>
    </source>
</evidence>
<dbReference type="SUPFAM" id="SSF89550">
    <property type="entry name" value="PHP domain-like"/>
    <property type="match status" value="1"/>
</dbReference>
<keyword evidence="5 8" id="KW-0378">Hydrolase</keyword>
<protein>
    <recommendedName>
        <fullName evidence="3 8">Histidinol-phosphatase</fullName>
        <shortName evidence="8">HolPase</shortName>
        <ecNumber evidence="3 8">3.1.3.15</ecNumber>
    </recommendedName>
</protein>
<dbReference type="AlphaFoldDB" id="A0A1G7Y443"/>
<evidence type="ECO:0000256" key="4">
    <source>
        <dbReference type="ARBA" id="ARBA00022605"/>
    </source>
</evidence>
<evidence type="ECO:0000256" key="7">
    <source>
        <dbReference type="ARBA" id="ARBA00049158"/>
    </source>
</evidence>
<dbReference type="EC" id="3.1.3.15" evidence="3 8"/>
<keyword evidence="11" id="KW-1185">Reference proteome</keyword>